<evidence type="ECO:0000313" key="1">
    <source>
        <dbReference type="EMBL" id="GBN69347.1"/>
    </source>
</evidence>
<protein>
    <submittedName>
        <fullName evidence="1">Uncharacterized protein</fullName>
    </submittedName>
</protein>
<name>A0A4Y2R110_ARAVE</name>
<dbReference type="AlphaFoldDB" id="A0A4Y2R110"/>
<sequence length="195" mass="22876">MLSALAIARPILRDCRPYLEFSSQGYYDSVLWEIYESFANSGYYFQTLFQELFLLIPRDFRKSFADIECEIDSYFAHILRLQNIKALEKTFRSVDSATRAGLVCSDLASEHFYSSISRGRWNVVEVCLREARISKEDGERLKEAFIGYLTSIELGEMKLKTRKWTRFFQFLEETDAPSKRFSEDETTIEAKMKKI</sequence>
<evidence type="ECO:0000313" key="2">
    <source>
        <dbReference type="Proteomes" id="UP000499080"/>
    </source>
</evidence>
<keyword evidence="2" id="KW-1185">Reference proteome</keyword>
<organism evidence="1 2">
    <name type="scientific">Araneus ventricosus</name>
    <name type="common">Orbweaver spider</name>
    <name type="synonym">Epeira ventricosa</name>
    <dbReference type="NCBI Taxonomy" id="182803"/>
    <lineage>
        <taxon>Eukaryota</taxon>
        <taxon>Metazoa</taxon>
        <taxon>Ecdysozoa</taxon>
        <taxon>Arthropoda</taxon>
        <taxon>Chelicerata</taxon>
        <taxon>Arachnida</taxon>
        <taxon>Araneae</taxon>
        <taxon>Araneomorphae</taxon>
        <taxon>Entelegynae</taxon>
        <taxon>Araneoidea</taxon>
        <taxon>Araneidae</taxon>
        <taxon>Araneus</taxon>
    </lineage>
</organism>
<gene>
    <name evidence="1" type="ORF">AVEN_259015_1</name>
</gene>
<proteinExistence type="predicted"/>
<dbReference type="Proteomes" id="UP000499080">
    <property type="component" value="Unassembled WGS sequence"/>
</dbReference>
<reference evidence="1 2" key="1">
    <citation type="journal article" date="2019" name="Sci. Rep.">
        <title>Orb-weaving spider Araneus ventricosus genome elucidates the spidroin gene catalogue.</title>
        <authorList>
            <person name="Kono N."/>
            <person name="Nakamura H."/>
            <person name="Ohtoshi R."/>
            <person name="Moran D.A.P."/>
            <person name="Shinohara A."/>
            <person name="Yoshida Y."/>
            <person name="Fujiwara M."/>
            <person name="Mori M."/>
            <person name="Tomita M."/>
            <person name="Arakawa K."/>
        </authorList>
    </citation>
    <scope>NUCLEOTIDE SEQUENCE [LARGE SCALE GENOMIC DNA]</scope>
</reference>
<dbReference type="EMBL" id="BGPR01015465">
    <property type="protein sequence ID" value="GBN69347.1"/>
    <property type="molecule type" value="Genomic_DNA"/>
</dbReference>
<comment type="caution">
    <text evidence="1">The sequence shown here is derived from an EMBL/GenBank/DDBJ whole genome shotgun (WGS) entry which is preliminary data.</text>
</comment>
<accession>A0A4Y2R110</accession>